<keyword evidence="6" id="KW-1185">Reference proteome</keyword>
<accession>G8X393</accession>
<gene>
    <name evidence="5" type="ordered locus">SCATT_42560</name>
</gene>
<dbReference type="SUPFAM" id="SSF56214">
    <property type="entry name" value="4'-phosphopantetheinyl transferase"/>
    <property type="match status" value="1"/>
</dbReference>
<dbReference type="InterPro" id="IPR037143">
    <property type="entry name" value="4-PPantetheinyl_Trfase_dom_sf"/>
</dbReference>
<organism evidence="5 6">
    <name type="scientific">Streptantibioticus cattleyicolor (strain ATCC 35852 / DSM 46488 / JCM 4925 / NBRC 14057 / NRRL 8057)</name>
    <name type="common">Streptomyces cattleya</name>
    <dbReference type="NCBI Taxonomy" id="1003195"/>
    <lineage>
        <taxon>Bacteria</taxon>
        <taxon>Bacillati</taxon>
        <taxon>Actinomycetota</taxon>
        <taxon>Actinomycetes</taxon>
        <taxon>Kitasatosporales</taxon>
        <taxon>Streptomycetaceae</taxon>
        <taxon>Streptantibioticus</taxon>
    </lineage>
</organism>
<dbReference type="InterPro" id="IPR008278">
    <property type="entry name" value="4-PPantetheinyl_Trfase_dom"/>
</dbReference>
<dbReference type="InterPro" id="IPR004568">
    <property type="entry name" value="Ppantetheine-prot_Trfase_dom"/>
</dbReference>
<evidence type="ECO:0000313" key="6">
    <source>
        <dbReference type="Proteomes" id="UP000007842"/>
    </source>
</evidence>
<dbReference type="GO" id="GO:0008897">
    <property type="term" value="F:holo-[acyl-carrier-protein] synthase activity"/>
    <property type="evidence" value="ECO:0007669"/>
    <property type="project" value="InterPro"/>
</dbReference>
<evidence type="ECO:0000313" key="5">
    <source>
        <dbReference type="EMBL" id="AEW96627.1"/>
    </source>
</evidence>
<dbReference type="AlphaFoldDB" id="G8X393"/>
<dbReference type="Gene3D" id="3.90.470.20">
    <property type="entry name" value="4'-phosphopantetheinyl transferase domain"/>
    <property type="match status" value="1"/>
</dbReference>
<dbReference type="KEGG" id="scy:SCATT_42560"/>
<evidence type="ECO:0000259" key="4">
    <source>
        <dbReference type="Pfam" id="PF01648"/>
    </source>
</evidence>
<protein>
    <submittedName>
        <fullName evidence="5">Holo-acyl-carrier-protein synthase</fullName>
    </submittedName>
</protein>
<evidence type="ECO:0000256" key="3">
    <source>
        <dbReference type="ARBA" id="ARBA00022842"/>
    </source>
</evidence>
<evidence type="ECO:0000256" key="1">
    <source>
        <dbReference type="ARBA" id="ARBA00022679"/>
    </source>
</evidence>
<dbReference type="Pfam" id="PF01648">
    <property type="entry name" value="ACPS"/>
    <property type="match status" value="1"/>
</dbReference>
<sequence>MDVLHEDELAALLRRPWFRAYTYAPEELAAADAFGERRAREFLTGRFAGKEAALKVIGTGVGAGVTPRQVAILRTEDGGPVVRLSGAAARHAEARGIADISVSITHKKGVVVAAAIGVPRSG</sequence>
<dbReference type="HOGENOM" id="CLU_089696_0_1_11"/>
<dbReference type="GO" id="GO:0000287">
    <property type="term" value="F:magnesium ion binding"/>
    <property type="evidence" value="ECO:0007669"/>
    <property type="project" value="InterPro"/>
</dbReference>
<reference evidence="6" key="1">
    <citation type="submission" date="2011-12" db="EMBL/GenBank/DDBJ databases">
        <title>Complete genome sequence of Streptomyces cattleya strain DSM 46488.</title>
        <authorList>
            <person name="Ou H.-Y."/>
            <person name="Li P."/>
            <person name="Zhao C."/>
            <person name="O'Hagan D."/>
            <person name="Deng Z."/>
        </authorList>
    </citation>
    <scope>NUCLEOTIDE SEQUENCE [LARGE SCALE GENOMIC DNA]</scope>
    <source>
        <strain evidence="6">ATCC 35852 / DSM 46488 / JCM 4925 / NBRC 14057 / NRRL 8057</strain>
    </source>
</reference>
<dbReference type="Proteomes" id="UP000007842">
    <property type="component" value="Chromosome"/>
</dbReference>
<dbReference type="STRING" id="1003195.SCATT_42560"/>
<keyword evidence="1" id="KW-0808">Transferase</keyword>
<dbReference type="eggNOG" id="COG0736">
    <property type="taxonomic scope" value="Bacteria"/>
</dbReference>
<dbReference type="PATRIC" id="fig|1003195.29.peg.4250"/>
<dbReference type="GO" id="GO:0006633">
    <property type="term" value="P:fatty acid biosynthetic process"/>
    <property type="evidence" value="ECO:0007669"/>
    <property type="project" value="InterPro"/>
</dbReference>
<name>G8X393_STREN</name>
<dbReference type="EMBL" id="CP003219">
    <property type="protein sequence ID" value="AEW96627.1"/>
    <property type="molecule type" value="Genomic_DNA"/>
</dbReference>
<keyword evidence="3" id="KW-0460">Magnesium</keyword>
<keyword evidence="2" id="KW-0479">Metal-binding</keyword>
<feature type="domain" description="4'-phosphopantetheinyl transferase" evidence="4">
    <location>
        <begin position="20"/>
        <end position="94"/>
    </location>
</feature>
<evidence type="ECO:0000256" key="2">
    <source>
        <dbReference type="ARBA" id="ARBA00022723"/>
    </source>
</evidence>
<dbReference type="NCBIfam" id="TIGR00556">
    <property type="entry name" value="pantethn_trn"/>
    <property type="match status" value="1"/>
</dbReference>
<proteinExistence type="predicted"/>